<name>A0A2G5DE50_AQUCA</name>
<dbReference type="InterPro" id="IPR036397">
    <property type="entry name" value="RNaseH_sf"/>
</dbReference>
<dbReference type="SUPFAM" id="SSF53098">
    <property type="entry name" value="Ribonuclease H-like"/>
    <property type="match status" value="1"/>
</dbReference>
<dbReference type="GO" id="GO:0004523">
    <property type="term" value="F:RNA-DNA hybrid ribonuclease activity"/>
    <property type="evidence" value="ECO:0007669"/>
    <property type="project" value="InterPro"/>
</dbReference>
<evidence type="ECO:0000313" key="2">
    <source>
        <dbReference type="EMBL" id="PIA41810.1"/>
    </source>
</evidence>
<dbReference type="InterPro" id="IPR012337">
    <property type="entry name" value="RNaseH-like_sf"/>
</dbReference>
<dbReference type="PANTHER" id="PTHR47723:SF23">
    <property type="entry name" value="REVERSE TRANSCRIPTASE-LIKE PROTEIN"/>
    <property type="match status" value="1"/>
</dbReference>
<dbReference type="PANTHER" id="PTHR47723">
    <property type="entry name" value="OS05G0353850 PROTEIN"/>
    <property type="match status" value="1"/>
</dbReference>
<proteinExistence type="predicted"/>
<dbReference type="InParanoid" id="A0A2G5DE50"/>
<gene>
    <name evidence="2" type="ORF">AQUCO_02200324v1</name>
</gene>
<keyword evidence="3" id="KW-1185">Reference proteome</keyword>
<accession>A0A2G5DE50</accession>
<dbReference type="InterPro" id="IPR053151">
    <property type="entry name" value="RNase_H-like"/>
</dbReference>
<dbReference type="GO" id="GO:0003676">
    <property type="term" value="F:nucleic acid binding"/>
    <property type="evidence" value="ECO:0007669"/>
    <property type="project" value="InterPro"/>
</dbReference>
<dbReference type="Gene3D" id="3.30.420.10">
    <property type="entry name" value="Ribonuclease H-like superfamily/Ribonuclease H"/>
    <property type="match status" value="1"/>
</dbReference>
<feature type="domain" description="RNase H type-1" evidence="1">
    <location>
        <begin position="17"/>
        <end position="95"/>
    </location>
</feature>
<reference evidence="2 3" key="1">
    <citation type="submission" date="2017-09" db="EMBL/GenBank/DDBJ databases">
        <title>WGS assembly of Aquilegia coerulea Goldsmith.</title>
        <authorList>
            <person name="Hodges S."/>
            <person name="Kramer E."/>
            <person name="Nordborg M."/>
            <person name="Tomkins J."/>
            <person name="Borevitz J."/>
            <person name="Derieg N."/>
            <person name="Yan J."/>
            <person name="Mihaltcheva S."/>
            <person name="Hayes R.D."/>
            <person name="Rokhsar D."/>
        </authorList>
    </citation>
    <scope>NUCLEOTIDE SEQUENCE [LARGE SCALE GENOMIC DNA]</scope>
    <source>
        <strain evidence="3">cv. Goldsmith</strain>
    </source>
</reference>
<dbReference type="InterPro" id="IPR044730">
    <property type="entry name" value="RNase_H-like_dom_plant"/>
</dbReference>
<sequence length="151" mass="16759">MKECKWYLLDVSVVKINCDGASRSNPGQSGLGCIFRNWQSNFLLVIAKGIGLGTNFEAECGAVIEGVEEAVKRGWLKIWIESDSTTAIQAFAKSKKLQFCLLSHTWREVNYSANQAANKGVGLSAGDDIIFAGRPPWIVRWENAFQAFERL</sequence>
<dbReference type="Proteomes" id="UP000230069">
    <property type="component" value="Unassembled WGS sequence"/>
</dbReference>
<dbReference type="EMBL" id="KZ305039">
    <property type="protein sequence ID" value="PIA41810.1"/>
    <property type="molecule type" value="Genomic_DNA"/>
</dbReference>
<evidence type="ECO:0000313" key="3">
    <source>
        <dbReference type="Proteomes" id="UP000230069"/>
    </source>
</evidence>
<evidence type="ECO:0000259" key="1">
    <source>
        <dbReference type="Pfam" id="PF13456"/>
    </source>
</evidence>
<dbReference type="CDD" id="cd06222">
    <property type="entry name" value="RNase_H_like"/>
    <property type="match status" value="1"/>
</dbReference>
<dbReference type="InterPro" id="IPR002156">
    <property type="entry name" value="RNaseH_domain"/>
</dbReference>
<organism evidence="2 3">
    <name type="scientific">Aquilegia coerulea</name>
    <name type="common">Rocky mountain columbine</name>
    <dbReference type="NCBI Taxonomy" id="218851"/>
    <lineage>
        <taxon>Eukaryota</taxon>
        <taxon>Viridiplantae</taxon>
        <taxon>Streptophyta</taxon>
        <taxon>Embryophyta</taxon>
        <taxon>Tracheophyta</taxon>
        <taxon>Spermatophyta</taxon>
        <taxon>Magnoliopsida</taxon>
        <taxon>Ranunculales</taxon>
        <taxon>Ranunculaceae</taxon>
        <taxon>Thalictroideae</taxon>
        <taxon>Aquilegia</taxon>
    </lineage>
</organism>
<dbReference type="AlphaFoldDB" id="A0A2G5DE50"/>
<protein>
    <recommendedName>
        <fullName evidence="1">RNase H type-1 domain-containing protein</fullName>
    </recommendedName>
</protein>
<dbReference type="Pfam" id="PF13456">
    <property type="entry name" value="RVT_3"/>
    <property type="match status" value="1"/>
</dbReference>
<dbReference type="OrthoDB" id="1752183at2759"/>